<feature type="region of interest" description="Disordered" evidence="1">
    <location>
        <begin position="1"/>
        <end position="42"/>
    </location>
</feature>
<accession>A0A0W0XG11</accession>
<dbReference type="AlphaFoldDB" id="A0A0W0XG11"/>
<dbReference type="EMBL" id="LNYP01000008">
    <property type="protein sequence ID" value="KTD43530.1"/>
    <property type="molecule type" value="Genomic_DNA"/>
</dbReference>
<evidence type="ECO:0000313" key="2">
    <source>
        <dbReference type="EMBL" id="KTD43530.1"/>
    </source>
</evidence>
<proteinExistence type="predicted"/>
<feature type="compositionally biased region" description="Low complexity" evidence="1">
    <location>
        <begin position="1"/>
        <end position="10"/>
    </location>
</feature>
<organism evidence="2 3">
    <name type="scientific">Legionella oakridgensis</name>
    <dbReference type="NCBI Taxonomy" id="29423"/>
    <lineage>
        <taxon>Bacteria</taxon>
        <taxon>Pseudomonadati</taxon>
        <taxon>Pseudomonadota</taxon>
        <taxon>Gammaproteobacteria</taxon>
        <taxon>Legionellales</taxon>
        <taxon>Legionellaceae</taxon>
        <taxon>Legionella</taxon>
    </lineage>
</organism>
<gene>
    <name evidence="2" type="ORF">Loak_0705</name>
</gene>
<name>A0A0W0XG11_9GAMM</name>
<dbReference type="Proteomes" id="UP000054858">
    <property type="component" value="Unassembled WGS sequence"/>
</dbReference>
<reference evidence="2 3" key="1">
    <citation type="submission" date="2015-11" db="EMBL/GenBank/DDBJ databases">
        <title>Genomic analysis of 38 Legionella species identifies large and diverse effector repertoires.</title>
        <authorList>
            <person name="Burstein D."/>
            <person name="Amaro F."/>
            <person name="Zusman T."/>
            <person name="Lifshitz Z."/>
            <person name="Cohen O."/>
            <person name="Gilbert J.A."/>
            <person name="Pupko T."/>
            <person name="Shuman H.A."/>
            <person name="Segal G."/>
        </authorList>
    </citation>
    <scope>NUCLEOTIDE SEQUENCE [LARGE SCALE GENOMIC DNA]</scope>
    <source>
        <strain evidence="2 3">Oak Ridge-10</strain>
    </source>
</reference>
<feature type="compositionally biased region" description="Gly residues" evidence="1">
    <location>
        <begin position="11"/>
        <end position="35"/>
    </location>
</feature>
<evidence type="ECO:0000256" key="1">
    <source>
        <dbReference type="SAM" id="MobiDB-lite"/>
    </source>
</evidence>
<sequence length="86" mass="8391">MLEPGSTGVSIGDGSGVSMGSGSGVSGDNGSAGSGKDGDSSGVASGISAGTSGISFGSKIAPFLYFPQQIMQGCPLYYLISMYIIL</sequence>
<evidence type="ECO:0000313" key="3">
    <source>
        <dbReference type="Proteomes" id="UP000054858"/>
    </source>
</evidence>
<protein>
    <submittedName>
        <fullName evidence="2">Uncharacterized protein</fullName>
    </submittedName>
</protein>
<comment type="caution">
    <text evidence="2">The sequence shown here is derived from an EMBL/GenBank/DDBJ whole genome shotgun (WGS) entry which is preliminary data.</text>
</comment>